<dbReference type="EMBL" id="PIPP01000001">
    <property type="protein sequence ID" value="RUO38131.1"/>
    <property type="molecule type" value="Genomic_DNA"/>
</dbReference>
<dbReference type="Gene3D" id="1.10.238.160">
    <property type="match status" value="1"/>
</dbReference>
<evidence type="ECO:0000313" key="1">
    <source>
        <dbReference type="EMBL" id="RUO38131.1"/>
    </source>
</evidence>
<evidence type="ECO:0000313" key="2">
    <source>
        <dbReference type="Proteomes" id="UP000286934"/>
    </source>
</evidence>
<name>A0A432WWK3_9GAMM</name>
<dbReference type="Pfam" id="PF05930">
    <property type="entry name" value="Phage_AlpA"/>
    <property type="match status" value="1"/>
</dbReference>
<protein>
    <recommendedName>
        <fullName evidence="3">AlpA family transcriptional regulator</fullName>
    </recommendedName>
</protein>
<dbReference type="Proteomes" id="UP000286934">
    <property type="component" value="Unassembled WGS sequence"/>
</dbReference>
<dbReference type="PANTHER" id="PTHR36154:SF1">
    <property type="entry name" value="DNA-BINDING TRANSCRIPTIONAL ACTIVATOR ALPA"/>
    <property type="match status" value="1"/>
</dbReference>
<reference evidence="2" key="1">
    <citation type="journal article" date="2018" name="Front. Microbiol.">
        <title>Genome-Based Analysis Reveals the Taxonomy and Diversity of the Family Idiomarinaceae.</title>
        <authorList>
            <person name="Liu Y."/>
            <person name="Lai Q."/>
            <person name="Shao Z."/>
        </authorList>
    </citation>
    <scope>NUCLEOTIDE SEQUENCE [LARGE SCALE GENOMIC DNA]</scope>
    <source>
        <strain evidence="2">AIS</strain>
    </source>
</reference>
<keyword evidence="2" id="KW-1185">Reference proteome</keyword>
<dbReference type="InterPro" id="IPR052931">
    <property type="entry name" value="Prophage_regulatory_activator"/>
</dbReference>
<sequence length="72" mass="8448">MSNEKHQKPLRFLDMKEVIDRVKLSNATIYNRIAAGEFPRQINLCGKRVAWLESEIDEWITTRVQSCQSRVV</sequence>
<evidence type="ECO:0008006" key="3">
    <source>
        <dbReference type="Google" id="ProtNLM"/>
    </source>
</evidence>
<dbReference type="OrthoDB" id="8455288at2"/>
<dbReference type="AlphaFoldDB" id="A0A432WWK3"/>
<dbReference type="RefSeq" id="WP_126805357.1">
    <property type="nucleotide sequence ID" value="NZ_PIPP01000001.1"/>
</dbReference>
<accession>A0A432WWK3</accession>
<gene>
    <name evidence="1" type="ORF">CWE13_00310</name>
</gene>
<dbReference type="PANTHER" id="PTHR36154">
    <property type="entry name" value="DNA-BINDING TRANSCRIPTIONAL ACTIVATOR ALPA"/>
    <property type="match status" value="1"/>
</dbReference>
<organism evidence="1 2">
    <name type="scientific">Aliidiomarina shirensis</name>
    <dbReference type="NCBI Taxonomy" id="1048642"/>
    <lineage>
        <taxon>Bacteria</taxon>
        <taxon>Pseudomonadati</taxon>
        <taxon>Pseudomonadota</taxon>
        <taxon>Gammaproteobacteria</taxon>
        <taxon>Alteromonadales</taxon>
        <taxon>Idiomarinaceae</taxon>
        <taxon>Aliidiomarina</taxon>
    </lineage>
</organism>
<dbReference type="InterPro" id="IPR010260">
    <property type="entry name" value="AlpA"/>
</dbReference>
<proteinExistence type="predicted"/>
<comment type="caution">
    <text evidence="1">The sequence shown here is derived from an EMBL/GenBank/DDBJ whole genome shotgun (WGS) entry which is preliminary data.</text>
</comment>